<name>A0A9D4T733_RHISA</name>
<keyword evidence="3" id="KW-1185">Reference proteome</keyword>
<feature type="compositionally biased region" description="Polar residues" evidence="1">
    <location>
        <begin position="1"/>
        <end position="14"/>
    </location>
</feature>
<protein>
    <submittedName>
        <fullName evidence="2">Uncharacterized protein</fullName>
    </submittedName>
</protein>
<reference evidence="2" key="2">
    <citation type="submission" date="2021-09" db="EMBL/GenBank/DDBJ databases">
        <authorList>
            <person name="Jia N."/>
            <person name="Wang J."/>
            <person name="Shi W."/>
            <person name="Du L."/>
            <person name="Sun Y."/>
            <person name="Zhan W."/>
            <person name="Jiang J."/>
            <person name="Wang Q."/>
            <person name="Zhang B."/>
            <person name="Ji P."/>
            <person name="Sakyi L.B."/>
            <person name="Cui X."/>
            <person name="Yuan T."/>
            <person name="Jiang B."/>
            <person name="Yang W."/>
            <person name="Lam T.T.-Y."/>
            <person name="Chang Q."/>
            <person name="Ding S."/>
            <person name="Wang X."/>
            <person name="Zhu J."/>
            <person name="Ruan X."/>
            <person name="Zhao L."/>
            <person name="Wei J."/>
            <person name="Que T."/>
            <person name="Du C."/>
            <person name="Cheng J."/>
            <person name="Dai P."/>
            <person name="Han X."/>
            <person name="Huang E."/>
            <person name="Gao Y."/>
            <person name="Liu J."/>
            <person name="Shao H."/>
            <person name="Ye R."/>
            <person name="Li L."/>
            <person name="Wei W."/>
            <person name="Wang X."/>
            <person name="Wang C."/>
            <person name="Huo Q."/>
            <person name="Li W."/>
            <person name="Guo W."/>
            <person name="Chen H."/>
            <person name="Chen S."/>
            <person name="Zhou L."/>
            <person name="Zhou L."/>
            <person name="Ni X."/>
            <person name="Tian J."/>
            <person name="Zhou Y."/>
            <person name="Sheng Y."/>
            <person name="Liu T."/>
            <person name="Pan Y."/>
            <person name="Xia L."/>
            <person name="Li J."/>
            <person name="Zhao F."/>
            <person name="Cao W."/>
        </authorList>
    </citation>
    <scope>NUCLEOTIDE SEQUENCE</scope>
    <source>
        <strain evidence="2">Rsan-2018</strain>
        <tissue evidence="2">Larvae</tissue>
    </source>
</reference>
<accession>A0A9D4T733</accession>
<dbReference type="EMBL" id="JABSTV010001246">
    <property type="protein sequence ID" value="KAH7975715.1"/>
    <property type="molecule type" value="Genomic_DNA"/>
</dbReference>
<sequence>MSGSPASQADQLNSGLRHDASLPVTDMAGPVTSGPYHRATKPGTFRTVFKFCDVQSKRESLVSQKIIETIEVQVNEIGGYTVGIECELRRDDRGAINVTFIPYLRGSDLEGDLDWLSDKKLSVILTHPHRQENDIELAVAIGDEGRVLKQVRPDCWIEGRRSEPVSWYELESKGLVFHDTLYVTLELK</sequence>
<evidence type="ECO:0000313" key="3">
    <source>
        <dbReference type="Proteomes" id="UP000821837"/>
    </source>
</evidence>
<comment type="caution">
    <text evidence="2">The sequence shown here is derived from an EMBL/GenBank/DDBJ whole genome shotgun (WGS) entry which is preliminary data.</text>
</comment>
<proteinExistence type="predicted"/>
<dbReference type="AlphaFoldDB" id="A0A9D4T733"/>
<feature type="region of interest" description="Disordered" evidence="1">
    <location>
        <begin position="1"/>
        <end position="38"/>
    </location>
</feature>
<organism evidence="2 3">
    <name type="scientific">Rhipicephalus sanguineus</name>
    <name type="common">Brown dog tick</name>
    <name type="synonym">Ixodes sanguineus</name>
    <dbReference type="NCBI Taxonomy" id="34632"/>
    <lineage>
        <taxon>Eukaryota</taxon>
        <taxon>Metazoa</taxon>
        <taxon>Ecdysozoa</taxon>
        <taxon>Arthropoda</taxon>
        <taxon>Chelicerata</taxon>
        <taxon>Arachnida</taxon>
        <taxon>Acari</taxon>
        <taxon>Parasitiformes</taxon>
        <taxon>Ixodida</taxon>
        <taxon>Ixodoidea</taxon>
        <taxon>Ixodidae</taxon>
        <taxon>Rhipicephalinae</taxon>
        <taxon>Rhipicephalus</taxon>
        <taxon>Rhipicephalus</taxon>
    </lineage>
</organism>
<gene>
    <name evidence="2" type="ORF">HPB52_004603</name>
</gene>
<evidence type="ECO:0000313" key="2">
    <source>
        <dbReference type="EMBL" id="KAH7975715.1"/>
    </source>
</evidence>
<evidence type="ECO:0000256" key="1">
    <source>
        <dbReference type="SAM" id="MobiDB-lite"/>
    </source>
</evidence>
<reference evidence="2" key="1">
    <citation type="journal article" date="2020" name="Cell">
        <title>Large-Scale Comparative Analyses of Tick Genomes Elucidate Their Genetic Diversity and Vector Capacities.</title>
        <authorList>
            <consortium name="Tick Genome and Microbiome Consortium (TIGMIC)"/>
            <person name="Jia N."/>
            <person name="Wang J."/>
            <person name="Shi W."/>
            <person name="Du L."/>
            <person name="Sun Y."/>
            <person name="Zhan W."/>
            <person name="Jiang J.F."/>
            <person name="Wang Q."/>
            <person name="Zhang B."/>
            <person name="Ji P."/>
            <person name="Bell-Sakyi L."/>
            <person name="Cui X.M."/>
            <person name="Yuan T.T."/>
            <person name="Jiang B.G."/>
            <person name="Yang W.F."/>
            <person name="Lam T.T."/>
            <person name="Chang Q.C."/>
            <person name="Ding S.J."/>
            <person name="Wang X.J."/>
            <person name="Zhu J.G."/>
            <person name="Ruan X.D."/>
            <person name="Zhao L."/>
            <person name="Wei J.T."/>
            <person name="Ye R.Z."/>
            <person name="Que T.C."/>
            <person name="Du C.H."/>
            <person name="Zhou Y.H."/>
            <person name="Cheng J.X."/>
            <person name="Dai P.F."/>
            <person name="Guo W.B."/>
            <person name="Han X.H."/>
            <person name="Huang E.J."/>
            <person name="Li L.F."/>
            <person name="Wei W."/>
            <person name="Gao Y.C."/>
            <person name="Liu J.Z."/>
            <person name="Shao H.Z."/>
            <person name="Wang X."/>
            <person name="Wang C.C."/>
            <person name="Yang T.C."/>
            <person name="Huo Q.B."/>
            <person name="Li W."/>
            <person name="Chen H.Y."/>
            <person name="Chen S.E."/>
            <person name="Zhou L.G."/>
            <person name="Ni X.B."/>
            <person name="Tian J.H."/>
            <person name="Sheng Y."/>
            <person name="Liu T."/>
            <person name="Pan Y.S."/>
            <person name="Xia L.Y."/>
            <person name="Li J."/>
            <person name="Zhao F."/>
            <person name="Cao W.C."/>
        </authorList>
    </citation>
    <scope>NUCLEOTIDE SEQUENCE</scope>
    <source>
        <strain evidence="2">Rsan-2018</strain>
    </source>
</reference>
<dbReference type="Proteomes" id="UP000821837">
    <property type="component" value="Chromosome 10"/>
</dbReference>